<comment type="caution">
    <text evidence="2">The sequence shown here is derived from an EMBL/GenBank/DDBJ whole genome shotgun (WGS) entry which is preliminary data.</text>
</comment>
<evidence type="ECO:0000313" key="2">
    <source>
        <dbReference type="EMBL" id="MCU7550830.1"/>
    </source>
</evidence>
<dbReference type="InterPro" id="IPR013975">
    <property type="entry name" value="Tscrpt_reg_BetR_N"/>
</dbReference>
<reference evidence="2" key="1">
    <citation type="submission" date="2022-09" db="EMBL/GenBank/DDBJ databases">
        <authorList>
            <person name="Yuan C."/>
            <person name="Ke Z."/>
        </authorList>
    </citation>
    <scope>NUCLEOTIDE SEQUENCE</scope>
    <source>
        <strain evidence="2">LB-8</strain>
    </source>
</reference>
<keyword evidence="3" id="KW-1185">Reference proteome</keyword>
<feature type="domain" description="HTH cro/C1-type" evidence="1">
    <location>
        <begin position="27"/>
        <end position="68"/>
    </location>
</feature>
<dbReference type="Proteomes" id="UP001155483">
    <property type="component" value="Unassembled WGS sequence"/>
</dbReference>
<sequence length="330" mass="38483">MEPQNAQVSFFHHIKNSLPPHLSLVDEVADLLKISNDSAYRRIRGEKPITLEEIEKLATHFKISLDQFLHLQSDSFLFTGKLANATDHAFDKWLDATLQQVAFMNSFPQKHVYYLAKDIPLMQQFQVPELIAFKSFFWRKSILHYEDLRGQKFSFQNIDPRHIELGKKIAAVYEQIPSTEIWNIESINTTIRQIEFYRDAKSFESEEDVAKLYKTLIKLIDHIERQADLGVKFSIEGTPKPGAVNFNLYNNELILGDNSVLADLGTMKVVYLNHSVINFIGTRDERFTTYMYDAFQNLIKKSTQLSHAGERERMRFFNRIRDKMKLAARL</sequence>
<dbReference type="CDD" id="cd00093">
    <property type="entry name" value="HTH_XRE"/>
    <property type="match status" value="1"/>
</dbReference>
<dbReference type="PROSITE" id="PS50943">
    <property type="entry name" value="HTH_CROC1"/>
    <property type="match status" value="1"/>
</dbReference>
<reference evidence="2" key="2">
    <citation type="submission" date="2023-04" db="EMBL/GenBank/DDBJ databases">
        <title>Paracnuella aquatica gen. nov., sp. nov., a member of the family Chitinophagaceae isolated from a hot spring.</title>
        <authorList>
            <person name="Wang C."/>
        </authorList>
    </citation>
    <scope>NUCLEOTIDE SEQUENCE</scope>
    <source>
        <strain evidence="2">LB-8</strain>
    </source>
</reference>
<evidence type="ECO:0000259" key="1">
    <source>
        <dbReference type="PROSITE" id="PS50943"/>
    </source>
</evidence>
<dbReference type="SUPFAM" id="SSF47413">
    <property type="entry name" value="lambda repressor-like DNA-binding domains"/>
    <property type="match status" value="1"/>
</dbReference>
<name>A0A9X2XXD5_9BACT</name>
<protein>
    <submittedName>
        <fullName evidence="2">Helix-turn-helix domain-containing protein</fullName>
    </submittedName>
</protein>
<dbReference type="RefSeq" id="WP_279298267.1">
    <property type="nucleotide sequence ID" value="NZ_JAOTIF010000015.1"/>
</dbReference>
<dbReference type="Pfam" id="PF08667">
    <property type="entry name" value="BetR"/>
    <property type="match status" value="1"/>
</dbReference>
<gene>
    <name evidence="2" type="ORF">OCK74_17050</name>
</gene>
<dbReference type="InterPro" id="IPR010982">
    <property type="entry name" value="Lambda_DNA-bd_dom_sf"/>
</dbReference>
<evidence type="ECO:0000313" key="3">
    <source>
        <dbReference type="Proteomes" id="UP001155483"/>
    </source>
</evidence>
<dbReference type="EMBL" id="JAOTIF010000015">
    <property type="protein sequence ID" value="MCU7550830.1"/>
    <property type="molecule type" value="Genomic_DNA"/>
</dbReference>
<accession>A0A9X2XXD5</accession>
<dbReference type="GO" id="GO:0003677">
    <property type="term" value="F:DNA binding"/>
    <property type="evidence" value="ECO:0007669"/>
    <property type="project" value="InterPro"/>
</dbReference>
<proteinExistence type="predicted"/>
<dbReference type="AlphaFoldDB" id="A0A9X2XXD5"/>
<dbReference type="InterPro" id="IPR001387">
    <property type="entry name" value="Cro/C1-type_HTH"/>
</dbReference>
<organism evidence="2 3">
    <name type="scientific">Paraflavisolibacter caeni</name>
    <dbReference type="NCBI Taxonomy" id="2982496"/>
    <lineage>
        <taxon>Bacteria</taxon>
        <taxon>Pseudomonadati</taxon>
        <taxon>Bacteroidota</taxon>
        <taxon>Chitinophagia</taxon>
        <taxon>Chitinophagales</taxon>
        <taxon>Chitinophagaceae</taxon>
        <taxon>Paraflavisolibacter</taxon>
    </lineage>
</organism>